<evidence type="ECO:0000256" key="2">
    <source>
        <dbReference type="ARBA" id="ARBA00022475"/>
    </source>
</evidence>
<feature type="transmembrane region" description="Helical" evidence="6">
    <location>
        <begin position="300"/>
        <end position="320"/>
    </location>
</feature>
<evidence type="ECO:0000256" key="6">
    <source>
        <dbReference type="SAM" id="Phobius"/>
    </source>
</evidence>
<accession>A0A015T1A8</accession>
<dbReference type="PANTHER" id="PTHR30250:SF11">
    <property type="entry name" value="O-ANTIGEN TRANSPORTER-RELATED"/>
    <property type="match status" value="1"/>
</dbReference>
<keyword evidence="3 6" id="KW-0812">Transmembrane</keyword>
<dbReference type="RefSeq" id="WP_022347680.1">
    <property type="nucleotide sequence ID" value="NZ_JGCY01000197.1"/>
</dbReference>
<feature type="transmembrane region" description="Helical" evidence="6">
    <location>
        <begin position="115"/>
        <end position="138"/>
    </location>
</feature>
<feature type="transmembrane region" description="Helical" evidence="6">
    <location>
        <begin position="174"/>
        <end position="194"/>
    </location>
</feature>
<name>A0A015T1A8_BACFG</name>
<evidence type="ECO:0000256" key="5">
    <source>
        <dbReference type="ARBA" id="ARBA00023136"/>
    </source>
</evidence>
<comment type="subcellular location">
    <subcellularLocation>
        <location evidence="1">Cell membrane</location>
        <topology evidence="1">Multi-pass membrane protein</topology>
    </subcellularLocation>
</comment>
<protein>
    <submittedName>
        <fullName evidence="7">Polysaccharide biosynthesis family protein</fullName>
    </submittedName>
</protein>
<dbReference type="Proteomes" id="UP000020529">
    <property type="component" value="Unassembled WGS sequence"/>
</dbReference>
<evidence type="ECO:0000256" key="4">
    <source>
        <dbReference type="ARBA" id="ARBA00022989"/>
    </source>
</evidence>
<feature type="transmembrane region" description="Helical" evidence="6">
    <location>
        <begin position="359"/>
        <end position="379"/>
    </location>
</feature>
<keyword evidence="2" id="KW-1003">Cell membrane</keyword>
<comment type="caution">
    <text evidence="7">The sequence shown here is derived from an EMBL/GenBank/DDBJ whole genome shotgun (WGS) entry which is preliminary data.</text>
</comment>
<feature type="transmembrane region" description="Helical" evidence="6">
    <location>
        <begin position="253"/>
        <end position="279"/>
    </location>
</feature>
<reference evidence="7 8" key="1">
    <citation type="submission" date="2014-02" db="EMBL/GenBank/DDBJ databases">
        <authorList>
            <person name="Sears C."/>
            <person name="Carroll K."/>
            <person name="Sack B.R."/>
            <person name="Qadri F."/>
            <person name="Myers L.L."/>
            <person name="Chung G.-T."/>
            <person name="Escheverria P."/>
            <person name="Fraser C.M."/>
            <person name="Sadzewicz L."/>
            <person name="Shefchek K.A."/>
            <person name="Tallon L."/>
            <person name="Das S.P."/>
            <person name="Daugherty S."/>
            <person name="Mongodin E.F."/>
        </authorList>
    </citation>
    <scope>NUCLEOTIDE SEQUENCE [LARGE SCALE GENOMIC DNA]</scope>
    <source>
        <strain evidence="8">3988T(B)14</strain>
    </source>
</reference>
<dbReference type="Pfam" id="PF13440">
    <property type="entry name" value="Polysacc_synt_3"/>
    <property type="match status" value="1"/>
</dbReference>
<gene>
    <name evidence="7" type="ORF">M124_4847</name>
</gene>
<feature type="transmembrane region" description="Helical" evidence="6">
    <location>
        <begin position="326"/>
        <end position="347"/>
    </location>
</feature>
<feature type="transmembrane region" description="Helical" evidence="6">
    <location>
        <begin position="150"/>
        <end position="168"/>
    </location>
</feature>
<evidence type="ECO:0000313" key="8">
    <source>
        <dbReference type="Proteomes" id="UP000020529"/>
    </source>
</evidence>
<dbReference type="PATRIC" id="fig|1339315.3.peg.724"/>
<organism evidence="7 8">
    <name type="scientific">Bacteroides fragilis str. 3988T(B)14</name>
    <dbReference type="NCBI Taxonomy" id="1339315"/>
    <lineage>
        <taxon>Bacteria</taxon>
        <taxon>Pseudomonadati</taxon>
        <taxon>Bacteroidota</taxon>
        <taxon>Bacteroidia</taxon>
        <taxon>Bacteroidales</taxon>
        <taxon>Bacteroidaceae</taxon>
        <taxon>Bacteroides</taxon>
    </lineage>
</organism>
<feature type="transmembrane region" description="Helical" evidence="6">
    <location>
        <begin position="90"/>
        <end position="109"/>
    </location>
</feature>
<dbReference type="PANTHER" id="PTHR30250">
    <property type="entry name" value="PST FAMILY PREDICTED COLANIC ACID TRANSPORTER"/>
    <property type="match status" value="1"/>
</dbReference>
<feature type="transmembrane region" description="Helical" evidence="6">
    <location>
        <begin position="423"/>
        <end position="455"/>
    </location>
</feature>
<evidence type="ECO:0000256" key="1">
    <source>
        <dbReference type="ARBA" id="ARBA00004651"/>
    </source>
</evidence>
<dbReference type="InterPro" id="IPR050833">
    <property type="entry name" value="Poly_Biosynth_Transport"/>
</dbReference>
<dbReference type="EMBL" id="JGCY01000197">
    <property type="protein sequence ID" value="EXY76277.1"/>
    <property type="molecule type" value="Genomic_DNA"/>
</dbReference>
<evidence type="ECO:0000313" key="7">
    <source>
        <dbReference type="EMBL" id="EXY76277.1"/>
    </source>
</evidence>
<feature type="transmembrane region" description="Helical" evidence="6">
    <location>
        <begin position="385"/>
        <end position="402"/>
    </location>
</feature>
<dbReference type="AlphaFoldDB" id="A0A015T1A8"/>
<dbReference type="GO" id="GO:0005886">
    <property type="term" value="C:plasma membrane"/>
    <property type="evidence" value="ECO:0007669"/>
    <property type="project" value="UniProtKB-SubCell"/>
</dbReference>
<keyword evidence="5 6" id="KW-0472">Membrane</keyword>
<sequence>MSYSLGKQILRNTSFVFSAQILVLLISIARALILPKIFPVESFGYWSVYWFYTSYVGIFCLGFNDGIYLKFGEYNYEELPHKLIRSAVRLFTWMLFSFTAICILLIVFFEDNSNIGYALLFASLNIPVMGLTSVFIYIFQITNQFKRYSFFSIIDKILVLFTILYMLIVNSENFRTIIFVDLLSKLIVLLLMIWKTRELYFGKTTPFKESFRFMTENMSVGIKLMIANLMGMLLVGSGRIIVQLCGNIEDFAIYSFGMSVTGLVLTAVTAFSLVLYPMIKRISEDKYYYLFKRINIFTRSFGLPAILVYFPACWFITFFYPKYDSVLPFLNFLFAIVFLQCKISILNNTYYKVLRKEKPMLIANMNCVLIFTVLATVFYGIYREIWLIAGCTFVAMFIRCYESEIYLTKIMNGKIDKQVYVEIGFLLFFLSSSYLLSFIYSFVLCLLFCVAYFIFDRKQVKETFLLLWK</sequence>
<feature type="transmembrane region" description="Helical" evidence="6">
    <location>
        <begin position="47"/>
        <end position="69"/>
    </location>
</feature>
<proteinExistence type="predicted"/>
<keyword evidence="4 6" id="KW-1133">Transmembrane helix</keyword>
<feature type="transmembrane region" description="Helical" evidence="6">
    <location>
        <begin position="220"/>
        <end position="241"/>
    </location>
</feature>
<evidence type="ECO:0000256" key="3">
    <source>
        <dbReference type="ARBA" id="ARBA00022692"/>
    </source>
</evidence>